<evidence type="ECO:0000256" key="1">
    <source>
        <dbReference type="SAM" id="MobiDB-lite"/>
    </source>
</evidence>
<accession>A0A1C7LXF3</accession>
<dbReference type="EMBL" id="LUGG01000019">
    <property type="protein sequence ID" value="OBZ68916.1"/>
    <property type="molecule type" value="Genomic_DNA"/>
</dbReference>
<keyword evidence="3" id="KW-1185">Reference proteome</keyword>
<protein>
    <submittedName>
        <fullName evidence="2">Uncharacterized protein</fullName>
    </submittedName>
</protein>
<dbReference type="Proteomes" id="UP000092993">
    <property type="component" value="Unassembled WGS sequence"/>
</dbReference>
<comment type="caution">
    <text evidence="2">The sequence shown here is derived from an EMBL/GenBank/DDBJ whole genome shotgun (WGS) entry which is preliminary data.</text>
</comment>
<proteinExistence type="predicted"/>
<feature type="compositionally biased region" description="Basic and acidic residues" evidence="1">
    <location>
        <begin position="1"/>
        <end position="10"/>
    </location>
</feature>
<evidence type="ECO:0000313" key="2">
    <source>
        <dbReference type="EMBL" id="OBZ68916.1"/>
    </source>
</evidence>
<evidence type="ECO:0000313" key="3">
    <source>
        <dbReference type="Proteomes" id="UP000092993"/>
    </source>
</evidence>
<sequence>MTVHFKDVRSHPPVIATFPPIPQQLPTDKPSSVHSDPGQACDDTAEWTNDEAIPTTDPHSLLPHSLTWIGHLTGLRRRTW</sequence>
<feature type="compositionally biased region" description="Polar residues" evidence="1">
    <location>
        <begin position="24"/>
        <end position="34"/>
    </location>
</feature>
<feature type="region of interest" description="Disordered" evidence="1">
    <location>
        <begin position="1"/>
        <end position="58"/>
    </location>
</feature>
<reference evidence="2 3" key="1">
    <citation type="submission" date="2016-03" db="EMBL/GenBank/DDBJ databases">
        <title>Whole genome sequencing of Grifola frondosa 9006-11.</title>
        <authorList>
            <person name="Min B."/>
            <person name="Park H."/>
            <person name="Kim J.-G."/>
            <person name="Cho H."/>
            <person name="Oh Y.-L."/>
            <person name="Kong W.-S."/>
            <person name="Choi I.-G."/>
        </authorList>
    </citation>
    <scope>NUCLEOTIDE SEQUENCE [LARGE SCALE GENOMIC DNA]</scope>
    <source>
        <strain evidence="2 3">9006-11</strain>
    </source>
</reference>
<name>A0A1C7LXF3_GRIFR</name>
<dbReference type="AlphaFoldDB" id="A0A1C7LXF3"/>
<gene>
    <name evidence="2" type="ORF">A0H81_11126</name>
</gene>
<organism evidence="2 3">
    <name type="scientific">Grifola frondosa</name>
    <name type="common">Maitake</name>
    <name type="synonym">Polyporus frondosus</name>
    <dbReference type="NCBI Taxonomy" id="5627"/>
    <lineage>
        <taxon>Eukaryota</taxon>
        <taxon>Fungi</taxon>
        <taxon>Dikarya</taxon>
        <taxon>Basidiomycota</taxon>
        <taxon>Agaricomycotina</taxon>
        <taxon>Agaricomycetes</taxon>
        <taxon>Polyporales</taxon>
        <taxon>Grifolaceae</taxon>
        <taxon>Grifola</taxon>
    </lineage>
</organism>